<name>X1A8E6_9ZZZZ</name>
<comment type="caution">
    <text evidence="6">The sequence shown here is derived from an EMBL/GenBank/DDBJ whole genome shotgun (WGS) entry which is preliminary data.</text>
</comment>
<accession>X1A8E6</accession>
<gene>
    <name evidence="6" type="ORF">S01H4_01431</name>
</gene>
<dbReference type="Gene3D" id="3.40.1010.20">
    <property type="entry name" value="4-hydroxy-3-methylbut-2-enyl diphosphate reductase, catalytic domain"/>
    <property type="match status" value="2"/>
</dbReference>
<dbReference type="NCBIfam" id="TIGR00216">
    <property type="entry name" value="ispH_lytB"/>
    <property type="match status" value="1"/>
</dbReference>
<dbReference type="GO" id="GO:0019288">
    <property type="term" value="P:isopentenyl diphosphate biosynthetic process, methylerythritol 4-phosphate pathway"/>
    <property type="evidence" value="ECO:0007669"/>
    <property type="project" value="InterPro"/>
</dbReference>
<dbReference type="GO" id="GO:0050992">
    <property type="term" value="P:dimethylallyl diphosphate biosynthetic process"/>
    <property type="evidence" value="ECO:0007669"/>
    <property type="project" value="InterPro"/>
</dbReference>
<dbReference type="GO" id="GO:0051539">
    <property type="term" value="F:4 iron, 4 sulfur cluster binding"/>
    <property type="evidence" value="ECO:0007669"/>
    <property type="project" value="UniProtKB-KW"/>
</dbReference>
<dbReference type="PANTHER" id="PTHR30426">
    <property type="entry name" value="4-HYDROXY-3-METHYLBUT-2-ENYL DIPHOSPHATE REDUCTASE"/>
    <property type="match status" value="1"/>
</dbReference>
<evidence type="ECO:0000256" key="5">
    <source>
        <dbReference type="ARBA" id="ARBA00023014"/>
    </source>
</evidence>
<dbReference type="EMBL" id="BART01000259">
    <property type="protein sequence ID" value="GAG69033.1"/>
    <property type="molecule type" value="Genomic_DNA"/>
</dbReference>
<evidence type="ECO:0000256" key="2">
    <source>
        <dbReference type="ARBA" id="ARBA00022485"/>
    </source>
</evidence>
<keyword evidence="4" id="KW-0408">Iron</keyword>
<keyword evidence="3" id="KW-0479">Metal-binding</keyword>
<comment type="cofactor">
    <cofactor evidence="1">
        <name>[4Fe-4S] cluster</name>
        <dbReference type="ChEBI" id="CHEBI:49883"/>
    </cofactor>
</comment>
<evidence type="ECO:0000313" key="6">
    <source>
        <dbReference type="EMBL" id="GAG69033.1"/>
    </source>
</evidence>
<dbReference type="NCBIfam" id="NF002187">
    <property type="entry name" value="PRK01045.1-1"/>
    <property type="match status" value="1"/>
</dbReference>
<sequence length="280" mass="31451">MEIIIAEPIGYCYGVERALNITYEALKSKSDNIYTLGPIIHNPQVVKKLKDNGIKIIENLENVDIGTLIIRAHGIDPKKLERARKMGFKVIDATCPFVKKNQKRATQLVKEGYFLVVIGEKEHPEILGILANANGPFMVIENKSDYKKLPDVKRVGVITQTTQSMENFISVVSYLLEKHKEIKIFNTICDETIERQKSARNIANKVDLMLVVGGKNSANTKRLAEIGKSINENTYHIETSEEIIKKWLKGVKKVGISGGASTPKWLIDEAIKKIKKITSH</sequence>
<dbReference type="GO" id="GO:0046872">
    <property type="term" value="F:metal ion binding"/>
    <property type="evidence" value="ECO:0007669"/>
    <property type="project" value="UniProtKB-KW"/>
</dbReference>
<evidence type="ECO:0000256" key="1">
    <source>
        <dbReference type="ARBA" id="ARBA00001966"/>
    </source>
</evidence>
<protein>
    <recommendedName>
        <fullName evidence="7">4-hydroxy-3-methylbut-2-enyl diphosphate reductase</fullName>
    </recommendedName>
</protein>
<dbReference type="Pfam" id="PF02401">
    <property type="entry name" value="LYTB"/>
    <property type="match status" value="1"/>
</dbReference>
<dbReference type="Gene3D" id="3.40.50.11270">
    <property type="match status" value="1"/>
</dbReference>
<dbReference type="CDD" id="cd13944">
    <property type="entry name" value="lytB_ispH"/>
    <property type="match status" value="1"/>
</dbReference>
<proteinExistence type="inferred from homology"/>
<evidence type="ECO:0000256" key="3">
    <source>
        <dbReference type="ARBA" id="ARBA00022723"/>
    </source>
</evidence>
<dbReference type="AlphaFoldDB" id="X1A8E6"/>
<keyword evidence="2" id="KW-0004">4Fe-4S</keyword>
<keyword evidence="5" id="KW-0411">Iron-sulfur</keyword>
<dbReference type="InterPro" id="IPR003451">
    <property type="entry name" value="LytB/IspH"/>
</dbReference>
<dbReference type="HAMAP" id="MF_00191">
    <property type="entry name" value="IspH"/>
    <property type="match status" value="1"/>
</dbReference>
<dbReference type="GO" id="GO:0051745">
    <property type="term" value="F:4-hydroxy-3-methylbut-2-enyl diphosphate reductase activity"/>
    <property type="evidence" value="ECO:0007669"/>
    <property type="project" value="InterPro"/>
</dbReference>
<organism evidence="6">
    <name type="scientific">marine sediment metagenome</name>
    <dbReference type="NCBI Taxonomy" id="412755"/>
    <lineage>
        <taxon>unclassified sequences</taxon>
        <taxon>metagenomes</taxon>
        <taxon>ecological metagenomes</taxon>
    </lineage>
</organism>
<reference evidence="6" key="1">
    <citation type="journal article" date="2014" name="Front. Microbiol.">
        <title>High frequency of phylogenetically diverse reductive dehalogenase-homologous genes in deep subseafloor sedimentary metagenomes.</title>
        <authorList>
            <person name="Kawai M."/>
            <person name="Futagami T."/>
            <person name="Toyoda A."/>
            <person name="Takaki Y."/>
            <person name="Nishi S."/>
            <person name="Hori S."/>
            <person name="Arai W."/>
            <person name="Tsubouchi T."/>
            <person name="Morono Y."/>
            <person name="Uchiyama I."/>
            <person name="Ito T."/>
            <person name="Fujiyama A."/>
            <person name="Inagaki F."/>
            <person name="Takami H."/>
        </authorList>
    </citation>
    <scope>NUCLEOTIDE SEQUENCE</scope>
    <source>
        <strain evidence="6">Expedition CK06-06</strain>
    </source>
</reference>
<evidence type="ECO:0000256" key="4">
    <source>
        <dbReference type="ARBA" id="ARBA00023004"/>
    </source>
</evidence>
<evidence type="ECO:0008006" key="7">
    <source>
        <dbReference type="Google" id="ProtNLM"/>
    </source>
</evidence>
<dbReference type="PANTHER" id="PTHR30426:SF0">
    <property type="entry name" value="4-HYDROXY-3-METHYLBUT-2-ENYL DIPHOSPHATE REDUCTASE"/>
    <property type="match status" value="1"/>
</dbReference>